<evidence type="ECO:0000313" key="2">
    <source>
        <dbReference type="EMBL" id="GFE06257.1"/>
    </source>
</evidence>
<reference evidence="2 3" key="1">
    <citation type="submission" date="2019-12" db="EMBL/GenBank/DDBJ databases">
        <title>Whole genome shotgun sequence of Streptomyces caniferus NBRC 15389.</title>
        <authorList>
            <person name="Ichikawa N."/>
            <person name="Kimura A."/>
            <person name="Kitahashi Y."/>
            <person name="Komaki H."/>
            <person name="Tamura T."/>
        </authorList>
    </citation>
    <scope>NUCLEOTIDE SEQUENCE [LARGE SCALE GENOMIC DNA]</scope>
    <source>
        <strain evidence="2 3">NBRC 15389</strain>
    </source>
</reference>
<evidence type="ECO:0000313" key="3">
    <source>
        <dbReference type="Proteomes" id="UP000435837"/>
    </source>
</evidence>
<dbReference type="RefSeq" id="WP_328691714.1">
    <property type="nucleotide sequence ID" value="NZ_BAAATH010000002.1"/>
</dbReference>
<sequence length="60" mass="6068">MRSTVGGACSAAPLSFAAVPVLCAVPGAVRGTPHRTADAKPLMAPRLAIMRPVPSADIRS</sequence>
<keyword evidence="1" id="KW-0732">Signal</keyword>
<gene>
    <name evidence="2" type="ORF">Scani_25250</name>
</gene>
<name>A0A640S5G3_9ACTN</name>
<dbReference type="EMBL" id="BLIN01000003">
    <property type="protein sequence ID" value="GFE06257.1"/>
    <property type="molecule type" value="Genomic_DNA"/>
</dbReference>
<proteinExistence type="predicted"/>
<dbReference type="Proteomes" id="UP000435837">
    <property type="component" value="Unassembled WGS sequence"/>
</dbReference>
<organism evidence="2 3">
    <name type="scientific">Streptomyces caniferus</name>
    <dbReference type="NCBI Taxonomy" id="285557"/>
    <lineage>
        <taxon>Bacteria</taxon>
        <taxon>Bacillati</taxon>
        <taxon>Actinomycetota</taxon>
        <taxon>Actinomycetes</taxon>
        <taxon>Kitasatosporales</taxon>
        <taxon>Streptomycetaceae</taxon>
        <taxon>Streptomyces</taxon>
    </lineage>
</organism>
<dbReference type="AlphaFoldDB" id="A0A640S5G3"/>
<accession>A0A640S5G3</accession>
<comment type="caution">
    <text evidence="2">The sequence shown here is derived from an EMBL/GenBank/DDBJ whole genome shotgun (WGS) entry which is preliminary data.</text>
</comment>
<feature type="signal peptide" evidence="1">
    <location>
        <begin position="1"/>
        <end position="17"/>
    </location>
</feature>
<evidence type="ECO:0000256" key="1">
    <source>
        <dbReference type="SAM" id="SignalP"/>
    </source>
</evidence>
<dbReference type="GeneID" id="96640037"/>
<feature type="chain" id="PRO_5024798698" evidence="1">
    <location>
        <begin position="18"/>
        <end position="60"/>
    </location>
</feature>
<protein>
    <submittedName>
        <fullName evidence="2">Uncharacterized protein</fullName>
    </submittedName>
</protein>